<gene>
    <name evidence="4" type="ORF">B9R14_15665</name>
    <name evidence="3" type="ORF">HVS_11455</name>
</gene>
<organism evidence="3 5">
    <name type="scientific">Acetivibrio saccincola</name>
    <dbReference type="NCBI Taxonomy" id="1677857"/>
    <lineage>
        <taxon>Bacteria</taxon>
        <taxon>Bacillati</taxon>
        <taxon>Bacillota</taxon>
        <taxon>Clostridia</taxon>
        <taxon>Eubacteriales</taxon>
        <taxon>Oscillospiraceae</taxon>
        <taxon>Acetivibrio</taxon>
    </lineage>
</organism>
<reference evidence="3 5" key="1">
    <citation type="submission" date="2017-12" db="EMBL/GenBank/DDBJ databases">
        <title>Complete genome sequence of Herbivorax saccincola GGR1, a novel Cellulosome-producing hydrolytic bacterium in a thermophilic biogas plant, established by Illumina and Nanopore MinION sequencing.</title>
        <authorList>
            <person name="Pechtl A."/>
            <person name="Ruckert C."/>
            <person name="Koeck D.E."/>
            <person name="Maus I."/>
            <person name="Winkler A."/>
            <person name="Kalinowski J."/>
            <person name="Puhler A."/>
            <person name="Schwarz W.W."/>
            <person name="Zverlov V.V."/>
            <person name="Schluter A."/>
            <person name="Liebl W."/>
        </authorList>
    </citation>
    <scope>NUCLEOTIDE SEQUENCE [LARGE SCALE GENOMIC DNA]</scope>
    <source>
        <strain evidence="3">GGR1</strain>
        <strain evidence="5">SR1</strain>
    </source>
</reference>
<dbReference type="InterPro" id="IPR019734">
    <property type="entry name" value="TPR_rpt"/>
</dbReference>
<dbReference type="RefSeq" id="WP_101302429.1">
    <property type="nucleotide sequence ID" value="NZ_CP025197.1"/>
</dbReference>
<name>A0A2K9EJM8_9FIRM</name>
<evidence type="ECO:0000256" key="1">
    <source>
        <dbReference type="PROSITE-ProRule" id="PRU00339"/>
    </source>
</evidence>
<dbReference type="InterPro" id="IPR011990">
    <property type="entry name" value="TPR-like_helical_dom_sf"/>
</dbReference>
<dbReference type="Pfam" id="PF13174">
    <property type="entry name" value="TPR_6"/>
    <property type="match status" value="1"/>
</dbReference>
<protein>
    <submittedName>
        <fullName evidence="3">Photosystem I assembly protein Ycf3</fullName>
    </submittedName>
</protein>
<evidence type="ECO:0000313" key="4">
    <source>
        <dbReference type="EMBL" id="PQQ68065.1"/>
    </source>
</evidence>
<dbReference type="KEGG" id="hsc:HVS_11455"/>
<evidence type="ECO:0000313" key="3">
    <source>
        <dbReference type="EMBL" id="AUG58183.1"/>
    </source>
</evidence>
<feature type="transmembrane region" description="Helical" evidence="2">
    <location>
        <begin position="165"/>
        <end position="183"/>
    </location>
</feature>
<keyword evidence="2" id="KW-0472">Membrane</keyword>
<evidence type="ECO:0000313" key="5">
    <source>
        <dbReference type="Proteomes" id="UP000233534"/>
    </source>
</evidence>
<dbReference type="PROSITE" id="PS50005">
    <property type="entry name" value="TPR"/>
    <property type="match status" value="2"/>
</dbReference>
<dbReference type="OrthoDB" id="9791784at2"/>
<feature type="repeat" description="TPR" evidence="1">
    <location>
        <begin position="327"/>
        <end position="360"/>
    </location>
</feature>
<dbReference type="EMBL" id="CP025197">
    <property type="protein sequence ID" value="AUG58183.1"/>
    <property type="molecule type" value="Genomic_DNA"/>
</dbReference>
<dbReference type="AlphaFoldDB" id="A0A2K9EJM8"/>
<proteinExistence type="predicted"/>
<evidence type="ECO:0000313" key="6">
    <source>
        <dbReference type="Proteomes" id="UP000239720"/>
    </source>
</evidence>
<dbReference type="Proteomes" id="UP000233534">
    <property type="component" value="Chromosome"/>
</dbReference>
<keyword evidence="2" id="KW-0812">Transmembrane</keyword>
<dbReference type="SUPFAM" id="SSF48452">
    <property type="entry name" value="TPR-like"/>
    <property type="match status" value="1"/>
</dbReference>
<sequence length="377" mass="43983">MDINKELLNYPPLDLDKLLETNKDMPDNIKNSIVLYNKALEDFKAKSEDIAIIQLKKAISLNPEFHEAINLLGLVYIYAGDLENAAGAFKKVINKEKSCIKAIEYLKEIDPDYEIPFKNKDDTKGSRVKKKSKRQDSKIKEKKYISKDKSLDFENLKINDFVKTGAGFLIGAILTLVITLVIYPERESGGGVEKDENVPPQTISEDEIYEEKYHKLSEEYSVLSSQFEQLKKESEYYLNAYRLIEAENFLKEEKYVEAADNLVLIKNFEFNEKDSEKFNKLYQEVVDKAAWIAFKEGRDFLEAKIYKDALEKFHKVELYVDDWEHLHYTFFYMGVCYENLNDTQKALEYYKKAVEKYPGSHGANLSQDRIREIENTF</sequence>
<evidence type="ECO:0000256" key="2">
    <source>
        <dbReference type="SAM" id="Phobius"/>
    </source>
</evidence>
<reference evidence="4 6" key="2">
    <citation type="journal article" date="2018" name="Syst. Appl. Microbiol.">
        <title>Characterization and high-quality draft genome sequence of Herbivorax saccincola A7, an anaerobic, alkaliphilic, thermophilic, cellulolytic, and xylanolytic bacterium.</title>
        <authorList>
            <person name="Aikawa S."/>
            <person name="Baramee S."/>
            <person name="Sermsathanaswadi J."/>
            <person name="Thianheng P."/>
            <person name="Tachaapaikoon C."/>
            <person name="Shikata A."/>
            <person name="Waeonukul R."/>
            <person name="Pason P."/>
            <person name="Ratanakhanokchai K."/>
            <person name="Kosugi A."/>
        </authorList>
    </citation>
    <scope>NUCLEOTIDE SEQUENCE [LARGE SCALE GENOMIC DNA]</scope>
    <source>
        <strain evidence="4 6">A7</strain>
    </source>
</reference>
<dbReference type="Gene3D" id="1.25.40.10">
    <property type="entry name" value="Tetratricopeptide repeat domain"/>
    <property type="match status" value="2"/>
</dbReference>
<keyword evidence="1" id="KW-0802">TPR repeat</keyword>
<keyword evidence="2" id="KW-1133">Transmembrane helix</keyword>
<dbReference type="Proteomes" id="UP000239720">
    <property type="component" value="Unassembled WGS sequence"/>
</dbReference>
<feature type="repeat" description="TPR" evidence="1">
    <location>
        <begin position="66"/>
        <end position="99"/>
    </location>
</feature>
<dbReference type="SMART" id="SM00028">
    <property type="entry name" value="TPR"/>
    <property type="match status" value="3"/>
</dbReference>
<keyword evidence="5" id="KW-1185">Reference proteome</keyword>
<dbReference type="EMBL" id="NEMB01000003">
    <property type="protein sequence ID" value="PQQ68065.1"/>
    <property type="molecule type" value="Genomic_DNA"/>
</dbReference>
<accession>A0A2K9EJM8</accession>